<keyword evidence="3 8" id="KW-0418">Kinase</keyword>
<evidence type="ECO:0000313" key="8">
    <source>
        <dbReference type="EMBL" id="MEN7535688.1"/>
    </source>
</evidence>
<dbReference type="Pfam" id="PF13240">
    <property type="entry name" value="Zn_Ribbon_1"/>
    <property type="match status" value="1"/>
</dbReference>
<dbReference type="PROSITE" id="PS00108">
    <property type="entry name" value="PROTEIN_KINASE_ST"/>
    <property type="match status" value="1"/>
</dbReference>
<dbReference type="EMBL" id="JBDLBR010000001">
    <property type="protein sequence ID" value="MEN7535688.1"/>
    <property type="molecule type" value="Genomic_DNA"/>
</dbReference>
<dbReference type="PANTHER" id="PTHR43289:SF6">
    <property type="entry name" value="SERINE_THREONINE-PROTEIN KINASE NEKL-3"/>
    <property type="match status" value="1"/>
</dbReference>
<evidence type="ECO:0000256" key="1">
    <source>
        <dbReference type="ARBA" id="ARBA00022679"/>
    </source>
</evidence>
<evidence type="ECO:0000256" key="4">
    <source>
        <dbReference type="ARBA" id="ARBA00022840"/>
    </source>
</evidence>
<keyword evidence="9" id="KW-1185">Reference proteome</keyword>
<dbReference type="InterPro" id="IPR008271">
    <property type="entry name" value="Ser/Thr_kinase_AS"/>
</dbReference>
<dbReference type="InterPro" id="IPR011009">
    <property type="entry name" value="Kinase-like_dom_sf"/>
</dbReference>
<evidence type="ECO:0000256" key="6">
    <source>
        <dbReference type="SAM" id="MobiDB-lite"/>
    </source>
</evidence>
<dbReference type="EC" id="2.7.11.1" evidence="8"/>
<feature type="binding site" evidence="5">
    <location>
        <position position="96"/>
    </location>
    <ligand>
        <name>ATP</name>
        <dbReference type="ChEBI" id="CHEBI:30616"/>
    </ligand>
</feature>
<dbReference type="SMART" id="SM00220">
    <property type="entry name" value="S_TKc"/>
    <property type="match status" value="1"/>
</dbReference>
<dbReference type="InterPro" id="IPR017441">
    <property type="entry name" value="Protein_kinase_ATP_BS"/>
</dbReference>
<proteinExistence type="predicted"/>
<dbReference type="Gene3D" id="3.30.200.20">
    <property type="entry name" value="Phosphorylase Kinase, domain 1"/>
    <property type="match status" value="1"/>
</dbReference>
<dbReference type="Pfam" id="PF00069">
    <property type="entry name" value="Pkinase"/>
    <property type="match status" value="1"/>
</dbReference>
<dbReference type="PROSITE" id="PS00107">
    <property type="entry name" value="PROTEIN_KINASE_ATP"/>
    <property type="match status" value="1"/>
</dbReference>
<evidence type="ECO:0000259" key="7">
    <source>
        <dbReference type="PROSITE" id="PS50011"/>
    </source>
</evidence>
<dbReference type="GO" id="GO:0004674">
    <property type="term" value="F:protein serine/threonine kinase activity"/>
    <property type="evidence" value="ECO:0007669"/>
    <property type="project" value="UniProtKB-EC"/>
</dbReference>
<evidence type="ECO:0000313" key="9">
    <source>
        <dbReference type="Proteomes" id="UP001484535"/>
    </source>
</evidence>
<dbReference type="InterPro" id="IPR026870">
    <property type="entry name" value="Zinc_ribbon_dom"/>
</dbReference>
<feature type="compositionally biased region" description="Pro residues" evidence="6">
    <location>
        <begin position="381"/>
        <end position="402"/>
    </location>
</feature>
<reference evidence="8 9" key="1">
    <citation type="submission" date="2024-05" db="EMBL/GenBank/DDBJ databases">
        <authorList>
            <person name="Park S."/>
        </authorList>
    </citation>
    <scope>NUCLEOTIDE SEQUENCE [LARGE SCALE GENOMIC DNA]</scope>
    <source>
        <strain evidence="8 9">DGU5</strain>
    </source>
</reference>
<keyword evidence="4 5" id="KW-0067">ATP-binding</keyword>
<dbReference type="Gene3D" id="1.10.510.10">
    <property type="entry name" value="Transferase(Phosphotransferase) domain 1"/>
    <property type="match status" value="1"/>
</dbReference>
<sequence>MITCQHCGHENPPGASFCEACNKPVAEGLDPTTVGTRAYTKSTGGHDDLPLALELAEGTLFANRYTIGPMLGRGGMGVVYRAVDTLAPGGRAIALKLIRPDRLADKDALDQLIREGMTTQDIRHPGVVAVHHVGVEEGMPFLAMELVEGSSLRRWLTSLITSQSEPPLPVVVAIMHNLLDAVEAAHAMGIIHRDLKPENVILTQRPSAEAAPLKVLDFGIASATTRDLPSTGTGMGSYGYMAPEQSNTAVPAQPTADIYSLSVMLYELLMTAVPAGVWQPVSGGRGDVPEAIDRLILDGMASPAHKRPASIAAFRERFDAALGELESSPGEEDDEQEDITLPPPPQPPQDKRIDKRVLIGGGIGVLALAAVAMSEIEDGPYEPPEPPVYSDSPLPPPSPPPQQLSLSAYSGSWYGDDGGGFDVAVNDNGLFSGSGQSADGTPLQISGNLANGTYMVGPRTGNPMLDVQQFSGIIGQFTLGDCDLEYTTYYPDGSVNVSGIMHIGHAPGERTCPARFSQ</sequence>
<dbReference type="PROSITE" id="PS50011">
    <property type="entry name" value="PROTEIN_KINASE_DOM"/>
    <property type="match status" value="1"/>
</dbReference>
<name>A0ABV0CS34_9SPHN</name>
<dbReference type="SUPFAM" id="SSF56112">
    <property type="entry name" value="Protein kinase-like (PK-like)"/>
    <property type="match status" value="1"/>
</dbReference>
<organism evidence="8 9">
    <name type="scientific">Aurantiacibacter flavus</name>
    <dbReference type="NCBI Taxonomy" id="3145232"/>
    <lineage>
        <taxon>Bacteria</taxon>
        <taxon>Pseudomonadati</taxon>
        <taxon>Pseudomonadota</taxon>
        <taxon>Alphaproteobacteria</taxon>
        <taxon>Sphingomonadales</taxon>
        <taxon>Erythrobacteraceae</taxon>
        <taxon>Aurantiacibacter</taxon>
    </lineage>
</organism>
<dbReference type="Proteomes" id="UP001484535">
    <property type="component" value="Unassembled WGS sequence"/>
</dbReference>
<evidence type="ECO:0000256" key="5">
    <source>
        <dbReference type="PROSITE-ProRule" id="PRU10141"/>
    </source>
</evidence>
<feature type="region of interest" description="Disordered" evidence="6">
    <location>
        <begin position="325"/>
        <end position="352"/>
    </location>
</feature>
<dbReference type="RefSeq" id="WP_346783150.1">
    <property type="nucleotide sequence ID" value="NZ_JBDLBR010000001.1"/>
</dbReference>
<dbReference type="CDD" id="cd14014">
    <property type="entry name" value="STKc_PknB_like"/>
    <property type="match status" value="1"/>
</dbReference>
<feature type="compositionally biased region" description="Acidic residues" evidence="6">
    <location>
        <begin position="329"/>
        <end position="338"/>
    </location>
</feature>
<protein>
    <submittedName>
        <fullName evidence="8">Serine/threonine-protein kinase</fullName>
        <ecNumber evidence="8">2.7.11.1</ecNumber>
    </submittedName>
</protein>
<accession>A0ABV0CS34</accession>
<evidence type="ECO:0000256" key="2">
    <source>
        <dbReference type="ARBA" id="ARBA00022741"/>
    </source>
</evidence>
<dbReference type="InterPro" id="IPR000719">
    <property type="entry name" value="Prot_kinase_dom"/>
</dbReference>
<feature type="region of interest" description="Disordered" evidence="6">
    <location>
        <begin position="377"/>
        <end position="410"/>
    </location>
</feature>
<comment type="caution">
    <text evidence="8">The sequence shown here is derived from an EMBL/GenBank/DDBJ whole genome shotgun (WGS) entry which is preliminary data.</text>
</comment>
<gene>
    <name evidence="8" type="ORF">ABDJ38_00690</name>
</gene>
<feature type="domain" description="Protein kinase" evidence="7">
    <location>
        <begin position="65"/>
        <end position="322"/>
    </location>
</feature>
<dbReference type="PANTHER" id="PTHR43289">
    <property type="entry name" value="MITOGEN-ACTIVATED PROTEIN KINASE KINASE KINASE 20-RELATED"/>
    <property type="match status" value="1"/>
</dbReference>
<evidence type="ECO:0000256" key="3">
    <source>
        <dbReference type="ARBA" id="ARBA00022777"/>
    </source>
</evidence>
<keyword evidence="1 8" id="KW-0808">Transferase</keyword>
<keyword evidence="2 5" id="KW-0547">Nucleotide-binding</keyword>